<dbReference type="AlphaFoldDB" id="A0A8J5GFE4"/>
<accession>A0A8J5GFE4</accession>
<protein>
    <recommendedName>
        <fullName evidence="1">WW domain-containing protein</fullName>
    </recommendedName>
</protein>
<evidence type="ECO:0000313" key="2">
    <source>
        <dbReference type="EMBL" id="KAG6505396.1"/>
    </source>
</evidence>
<dbReference type="InterPro" id="IPR001202">
    <property type="entry name" value="WW_dom"/>
</dbReference>
<gene>
    <name evidence="2" type="ORF">ZIOFF_037752</name>
</gene>
<dbReference type="PANTHER" id="PTHR14791">
    <property type="entry name" value="BOMB/KIRA PROTEINS"/>
    <property type="match status" value="1"/>
</dbReference>
<comment type="caution">
    <text evidence="2">The sequence shown here is derived from an EMBL/GenBank/DDBJ whole genome shotgun (WGS) entry which is preliminary data.</text>
</comment>
<dbReference type="Proteomes" id="UP000734854">
    <property type="component" value="Unassembled WGS sequence"/>
</dbReference>
<dbReference type="EMBL" id="JACMSC010000010">
    <property type="protein sequence ID" value="KAG6505396.1"/>
    <property type="molecule type" value="Genomic_DNA"/>
</dbReference>
<dbReference type="PANTHER" id="PTHR14791:SF39">
    <property type="entry name" value="OS12G0233100 PROTEIN"/>
    <property type="match status" value="1"/>
</dbReference>
<dbReference type="PROSITE" id="PS50020">
    <property type="entry name" value="WW_DOMAIN_2"/>
    <property type="match status" value="1"/>
</dbReference>
<dbReference type="OrthoDB" id="670666at2759"/>
<proteinExistence type="predicted"/>
<evidence type="ECO:0000259" key="1">
    <source>
        <dbReference type="PROSITE" id="PS50020"/>
    </source>
</evidence>
<reference evidence="2 3" key="1">
    <citation type="submission" date="2020-08" db="EMBL/GenBank/DDBJ databases">
        <title>Plant Genome Project.</title>
        <authorList>
            <person name="Zhang R.-G."/>
        </authorList>
    </citation>
    <scope>NUCLEOTIDE SEQUENCE [LARGE SCALE GENOMIC DNA]</scope>
    <source>
        <tissue evidence="2">Rhizome</tissue>
    </source>
</reference>
<sequence length="161" mass="18096">MDELDLSLALLSSESDMVSRKKRKQIALQEVMAHPAAIDLLRLNDPLPLDWEQCLDLQSGRMYYLNRQKLKRSWSRPKEQKLELDLNVTEKVSATQDDDSSAGNYNMVAVVCVHCHLLVMICRSSPCCPNCKRINNSQSTASQSGRLAAPAKTLKTLSLLH</sequence>
<name>A0A8J5GFE4_ZINOF</name>
<dbReference type="InterPro" id="IPR051105">
    <property type="entry name" value="WWC/KIBRA_Hippo_Reg"/>
</dbReference>
<organism evidence="2 3">
    <name type="scientific">Zingiber officinale</name>
    <name type="common">Ginger</name>
    <name type="synonym">Amomum zingiber</name>
    <dbReference type="NCBI Taxonomy" id="94328"/>
    <lineage>
        <taxon>Eukaryota</taxon>
        <taxon>Viridiplantae</taxon>
        <taxon>Streptophyta</taxon>
        <taxon>Embryophyta</taxon>
        <taxon>Tracheophyta</taxon>
        <taxon>Spermatophyta</taxon>
        <taxon>Magnoliopsida</taxon>
        <taxon>Liliopsida</taxon>
        <taxon>Zingiberales</taxon>
        <taxon>Zingiberaceae</taxon>
        <taxon>Zingiber</taxon>
    </lineage>
</organism>
<keyword evidence="3" id="KW-1185">Reference proteome</keyword>
<feature type="domain" description="WW" evidence="1">
    <location>
        <begin position="45"/>
        <end position="79"/>
    </location>
</feature>
<evidence type="ECO:0000313" key="3">
    <source>
        <dbReference type="Proteomes" id="UP000734854"/>
    </source>
</evidence>